<evidence type="ECO:0000313" key="2">
    <source>
        <dbReference type="EMBL" id="PWY91859.1"/>
    </source>
</evidence>
<dbReference type="GeneID" id="37115326"/>
<name>A0A317WZR5_9EURO</name>
<feature type="region of interest" description="Disordered" evidence="1">
    <location>
        <begin position="45"/>
        <end position="138"/>
    </location>
</feature>
<gene>
    <name evidence="2" type="ORF">BO94DRAFT_544562</name>
</gene>
<dbReference type="Proteomes" id="UP000246702">
    <property type="component" value="Unassembled WGS sequence"/>
</dbReference>
<dbReference type="RefSeq" id="XP_025469587.1">
    <property type="nucleotide sequence ID" value="XM_025613183.1"/>
</dbReference>
<comment type="caution">
    <text evidence="2">The sequence shown here is derived from an EMBL/GenBank/DDBJ whole genome shotgun (WGS) entry which is preliminary data.</text>
</comment>
<organism evidence="2 3">
    <name type="scientific">Aspergillus sclerotioniger CBS 115572</name>
    <dbReference type="NCBI Taxonomy" id="1450535"/>
    <lineage>
        <taxon>Eukaryota</taxon>
        <taxon>Fungi</taxon>
        <taxon>Dikarya</taxon>
        <taxon>Ascomycota</taxon>
        <taxon>Pezizomycotina</taxon>
        <taxon>Eurotiomycetes</taxon>
        <taxon>Eurotiomycetidae</taxon>
        <taxon>Eurotiales</taxon>
        <taxon>Aspergillaceae</taxon>
        <taxon>Aspergillus</taxon>
        <taxon>Aspergillus subgen. Circumdati</taxon>
    </lineage>
</organism>
<feature type="compositionally biased region" description="Polar residues" evidence="1">
    <location>
        <begin position="128"/>
        <end position="137"/>
    </location>
</feature>
<dbReference type="EMBL" id="MSFK01000008">
    <property type="protein sequence ID" value="PWY91859.1"/>
    <property type="molecule type" value="Genomic_DNA"/>
</dbReference>
<protein>
    <submittedName>
        <fullName evidence="2">Uncharacterized protein</fullName>
    </submittedName>
</protein>
<sequence length="167" mass="18313">MNSVDTTKLYTQCFQAGLLLHKNKKGAELSKYIRNIISKLSTKSKNNLNNNILSPGQPASAEEQPDNKNEDPTNNGAKDPKGDKDEKATDKEDKQPAGGKDEAVGDGDKELVSGEKKDSASEEDENATGASVVNDVNRSAKEIWKEHGLKYMTVIIKETETTILYEE</sequence>
<evidence type="ECO:0000313" key="3">
    <source>
        <dbReference type="Proteomes" id="UP000246702"/>
    </source>
</evidence>
<dbReference type="AlphaFoldDB" id="A0A317WZR5"/>
<feature type="compositionally biased region" description="Low complexity" evidence="1">
    <location>
        <begin position="45"/>
        <end position="54"/>
    </location>
</feature>
<keyword evidence="3" id="KW-1185">Reference proteome</keyword>
<accession>A0A317WZR5</accession>
<feature type="compositionally biased region" description="Basic and acidic residues" evidence="1">
    <location>
        <begin position="78"/>
        <end position="120"/>
    </location>
</feature>
<reference evidence="2 3" key="1">
    <citation type="submission" date="2016-12" db="EMBL/GenBank/DDBJ databases">
        <title>The genomes of Aspergillus section Nigri reveals drivers in fungal speciation.</title>
        <authorList>
            <consortium name="DOE Joint Genome Institute"/>
            <person name="Vesth T.C."/>
            <person name="Nybo J."/>
            <person name="Theobald S."/>
            <person name="Brandl J."/>
            <person name="Frisvad J.C."/>
            <person name="Nielsen K.F."/>
            <person name="Lyhne E.K."/>
            <person name="Kogle M.E."/>
            <person name="Kuo A."/>
            <person name="Riley R."/>
            <person name="Clum A."/>
            <person name="Nolan M."/>
            <person name="Lipzen A."/>
            <person name="Salamov A."/>
            <person name="Henrissat B."/>
            <person name="Wiebenga A."/>
            <person name="De Vries R.P."/>
            <person name="Grigoriev I.V."/>
            <person name="Mortensen U.H."/>
            <person name="Andersen M.R."/>
            <person name="Baker S.E."/>
        </authorList>
    </citation>
    <scope>NUCLEOTIDE SEQUENCE [LARGE SCALE GENOMIC DNA]</scope>
    <source>
        <strain evidence="2 3">CBS 115572</strain>
    </source>
</reference>
<proteinExistence type="predicted"/>
<evidence type="ECO:0000256" key="1">
    <source>
        <dbReference type="SAM" id="MobiDB-lite"/>
    </source>
</evidence>